<dbReference type="GO" id="GO:0003899">
    <property type="term" value="F:DNA-directed RNA polymerase activity"/>
    <property type="evidence" value="ECO:0007669"/>
    <property type="project" value="InterPro"/>
</dbReference>
<dbReference type="RefSeq" id="WP_077496871.1">
    <property type="nucleotide sequence ID" value="NZ_MLAG01000035.1"/>
</dbReference>
<proteinExistence type="predicted"/>
<evidence type="ECO:0000313" key="3">
    <source>
        <dbReference type="Proteomes" id="UP000188573"/>
    </source>
</evidence>
<sequence>MRKIIQIAYGGSGIFNCMTNDTEQNSGLFGLCNDGTLWKLINFNLTNRKGPEWVKVVDIPQDDFLGIKEDQYSQLKYVSIGELELTVRAYNALRNAGKSDLYQLIQTNEAVFSSIHNLGKVSQIEVLVSLFDFLIKSYSLIEIKNMPIFKGNLGRKILENKEEK</sequence>
<dbReference type="InterPro" id="IPR011260">
    <property type="entry name" value="RNAP_asu_C"/>
</dbReference>
<organism evidence="2 3">
    <name type="scientific">Rodentibacter ratti</name>
    <dbReference type="NCBI Taxonomy" id="1906745"/>
    <lineage>
        <taxon>Bacteria</taxon>
        <taxon>Pseudomonadati</taxon>
        <taxon>Pseudomonadota</taxon>
        <taxon>Gammaproteobacteria</taxon>
        <taxon>Pasteurellales</taxon>
        <taxon>Pasteurellaceae</taxon>
        <taxon>Rodentibacter</taxon>
    </lineage>
</organism>
<evidence type="ECO:0000259" key="1">
    <source>
        <dbReference type="Pfam" id="PF03118"/>
    </source>
</evidence>
<gene>
    <name evidence="2" type="ORF">BKG92_07205</name>
</gene>
<accession>A0A1V3KXV3</accession>
<dbReference type="SUPFAM" id="SSF47789">
    <property type="entry name" value="C-terminal domain of RNA polymerase alpha subunit"/>
    <property type="match status" value="1"/>
</dbReference>
<dbReference type="Pfam" id="PF03118">
    <property type="entry name" value="RNA_pol_A_CTD"/>
    <property type="match status" value="1"/>
</dbReference>
<dbReference type="GO" id="GO:0006351">
    <property type="term" value="P:DNA-templated transcription"/>
    <property type="evidence" value="ECO:0007669"/>
    <property type="project" value="InterPro"/>
</dbReference>
<comment type="caution">
    <text evidence="2">The sequence shown here is derived from an EMBL/GenBank/DDBJ whole genome shotgun (WGS) entry which is preliminary data.</text>
</comment>
<dbReference type="Gene3D" id="1.10.150.20">
    <property type="entry name" value="5' to 3' exonuclease, C-terminal subdomain"/>
    <property type="match status" value="1"/>
</dbReference>
<keyword evidence="3" id="KW-1185">Reference proteome</keyword>
<dbReference type="AlphaFoldDB" id="A0A1V3KXV3"/>
<dbReference type="GO" id="GO:0003677">
    <property type="term" value="F:DNA binding"/>
    <property type="evidence" value="ECO:0007669"/>
    <property type="project" value="InterPro"/>
</dbReference>
<protein>
    <recommendedName>
        <fullName evidence="1">RNA polymerase alpha subunit C-terminal domain-containing protein</fullName>
    </recommendedName>
</protein>
<dbReference type="Proteomes" id="UP000188573">
    <property type="component" value="Unassembled WGS sequence"/>
</dbReference>
<reference evidence="2 3" key="1">
    <citation type="submission" date="2016-10" db="EMBL/GenBank/DDBJ databases">
        <title>Rodentibacter gen. nov. and new species.</title>
        <authorList>
            <person name="Christensen H."/>
        </authorList>
    </citation>
    <scope>NUCLEOTIDE SEQUENCE [LARGE SCALE GENOMIC DNA]</scope>
    <source>
        <strain evidence="2 3">Ac81</strain>
    </source>
</reference>
<name>A0A1V3KXV3_9PAST</name>
<dbReference type="EMBL" id="MLAG01000035">
    <property type="protein sequence ID" value="OOF82148.1"/>
    <property type="molecule type" value="Genomic_DNA"/>
</dbReference>
<feature type="domain" description="RNA polymerase alpha subunit C-terminal" evidence="1">
    <location>
        <begin position="71"/>
        <end position="129"/>
    </location>
</feature>
<evidence type="ECO:0000313" key="2">
    <source>
        <dbReference type="EMBL" id="OOF82148.1"/>
    </source>
</evidence>